<reference evidence="2 3" key="1">
    <citation type="submission" date="2014-04" db="EMBL/GenBank/DDBJ databases">
        <title>Genome evolution of avian class.</title>
        <authorList>
            <person name="Zhang G."/>
            <person name="Li C."/>
        </authorList>
    </citation>
    <scope>NUCLEOTIDE SEQUENCE [LARGE SCALE GENOMIC DNA]</scope>
    <source>
        <strain evidence="2">BGI_N302</strain>
    </source>
</reference>
<evidence type="ECO:0000313" key="3">
    <source>
        <dbReference type="Proteomes" id="UP000052976"/>
    </source>
</evidence>
<sequence>LDQNCDSEVVHWARPKGVAITTLLPWVAAAKALGELGHLECWVVKQANLTSSVLSDLLKDEQITRQATLQNRAAIDFLLLLHDHRCEEFEGLCCLNLSPRVENIHKTLDKMQTMVSQIQRETGDWLGSILNGWGLSGWAVSVLRTGLLLFFVLSVTLIM</sequence>
<keyword evidence="3" id="KW-1185">Reference proteome</keyword>
<accession>A0A091EGC3</accession>
<feature type="non-terminal residue" evidence="2">
    <location>
        <position position="1"/>
    </location>
</feature>
<dbReference type="SUPFAM" id="SSF58069">
    <property type="entry name" value="Virus ectodomain"/>
    <property type="match status" value="1"/>
</dbReference>
<feature type="transmembrane region" description="Helical" evidence="1">
    <location>
        <begin position="135"/>
        <end position="158"/>
    </location>
</feature>
<evidence type="ECO:0000256" key="1">
    <source>
        <dbReference type="SAM" id="Phobius"/>
    </source>
</evidence>
<name>A0A091EGC3_CORBR</name>
<organism evidence="2 3">
    <name type="scientific">Corvus brachyrhynchos</name>
    <name type="common">American crow</name>
    <dbReference type="NCBI Taxonomy" id="85066"/>
    <lineage>
        <taxon>Eukaryota</taxon>
        <taxon>Metazoa</taxon>
        <taxon>Chordata</taxon>
        <taxon>Craniata</taxon>
        <taxon>Vertebrata</taxon>
        <taxon>Euteleostomi</taxon>
        <taxon>Archelosauria</taxon>
        <taxon>Archosauria</taxon>
        <taxon>Dinosauria</taxon>
        <taxon>Saurischia</taxon>
        <taxon>Theropoda</taxon>
        <taxon>Coelurosauria</taxon>
        <taxon>Aves</taxon>
        <taxon>Neognathae</taxon>
        <taxon>Neoaves</taxon>
        <taxon>Telluraves</taxon>
        <taxon>Australaves</taxon>
        <taxon>Passeriformes</taxon>
        <taxon>Corvoidea</taxon>
        <taxon>Corvidae</taxon>
        <taxon>Corvus</taxon>
    </lineage>
</organism>
<proteinExistence type="predicted"/>
<dbReference type="AlphaFoldDB" id="A0A091EGC3"/>
<dbReference type="Proteomes" id="UP000052976">
    <property type="component" value="Unassembled WGS sequence"/>
</dbReference>
<keyword evidence="1" id="KW-1133">Transmembrane helix</keyword>
<dbReference type="EMBL" id="KK718485">
    <property type="protein sequence ID" value="KFO57013.1"/>
    <property type="molecule type" value="Genomic_DNA"/>
</dbReference>
<feature type="non-terminal residue" evidence="2">
    <location>
        <position position="159"/>
    </location>
</feature>
<evidence type="ECO:0000313" key="2">
    <source>
        <dbReference type="EMBL" id="KFO57013.1"/>
    </source>
</evidence>
<keyword evidence="1" id="KW-0812">Transmembrane</keyword>
<protein>
    <recommendedName>
        <fullName evidence="4">Envelope glycoprotein gp95</fullName>
    </recommendedName>
</protein>
<evidence type="ECO:0008006" key="4">
    <source>
        <dbReference type="Google" id="ProtNLM"/>
    </source>
</evidence>
<keyword evidence="1" id="KW-0472">Membrane</keyword>
<dbReference type="Gene3D" id="1.10.287.210">
    <property type="match status" value="1"/>
</dbReference>
<gene>
    <name evidence="2" type="ORF">N302_10665</name>
</gene>